<protein>
    <submittedName>
        <fullName evidence="5">Zinc finger HIT domain-containing protein 3</fullName>
    </submittedName>
</protein>
<dbReference type="SUPFAM" id="SSF144232">
    <property type="entry name" value="HIT/MYND zinc finger-like"/>
    <property type="match status" value="1"/>
</dbReference>
<feature type="domain" description="HIT-type" evidence="3">
    <location>
        <begin position="4"/>
        <end position="36"/>
    </location>
</feature>
<evidence type="ECO:0000259" key="3">
    <source>
        <dbReference type="PROSITE" id="PS51083"/>
    </source>
</evidence>
<keyword evidence="4" id="KW-1185">Reference proteome</keyword>
<keyword evidence="1" id="KW-0479">Metal-binding</keyword>
<reference evidence="5" key="1">
    <citation type="submission" date="2025-08" db="UniProtKB">
        <authorList>
            <consortium name="RefSeq"/>
        </authorList>
    </citation>
    <scope>IDENTIFICATION</scope>
</reference>
<evidence type="ECO:0000256" key="1">
    <source>
        <dbReference type="PROSITE-ProRule" id="PRU00453"/>
    </source>
</evidence>
<dbReference type="Pfam" id="PF04438">
    <property type="entry name" value="zf-HIT"/>
    <property type="match status" value="1"/>
</dbReference>
<dbReference type="RefSeq" id="XP_012938609.2">
    <property type="nucleotide sequence ID" value="XM_013083155.2"/>
</dbReference>
<dbReference type="InterPro" id="IPR007529">
    <property type="entry name" value="Znf_HIT"/>
</dbReference>
<evidence type="ECO:0000313" key="4">
    <source>
        <dbReference type="Proteomes" id="UP000694888"/>
    </source>
</evidence>
<evidence type="ECO:0000313" key="5">
    <source>
        <dbReference type="RefSeq" id="XP_012938609.2"/>
    </source>
</evidence>
<dbReference type="InterPro" id="IPR048371">
    <property type="entry name" value="ZNHIT3_C"/>
</dbReference>
<accession>A0ABM1A0Z1</accession>
<organism evidence="4 5">
    <name type="scientific">Aplysia californica</name>
    <name type="common">California sea hare</name>
    <dbReference type="NCBI Taxonomy" id="6500"/>
    <lineage>
        <taxon>Eukaryota</taxon>
        <taxon>Metazoa</taxon>
        <taxon>Spiralia</taxon>
        <taxon>Lophotrochozoa</taxon>
        <taxon>Mollusca</taxon>
        <taxon>Gastropoda</taxon>
        <taxon>Heterobranchia</taxon>
        <taxon>Euthyneura</taxon>
        <taxon>Tectipleura</taxon>
        <taxon>Aplysiida</taxon>
        <taxon>Aplysioidea</taxon>
        <taxon>Aplysiidae</taxon>
        <taxon>Aplysia</taxon>
    </lineage>
</organism>
<evidence type="ECO:0000256" key="2">
    <source>
        <dbReference type="SAM" id="MobiDB-lite"/>
    </source>
</evidence>
<dbReference type="Gene3D" id="3.30.60.190">
    <property type="match status" value="1"/>
</dbReference>
<feature type="region of interest" description="Disordered" evidence="2">
    <location>
        <begin position="40"/>
        <end position="81"/>
    </location>
</feature>
<keyword evidence="1" id="KW-0863">Zinc-finger</keyword>
<gene>
    <name evidence="5" type="primary">LOC101857255</name>
</gene>
<proteinExistence type="predicted"/>
<dbReference type="GeneID" id="101857255"/>
<dbReference type="Pfam" id="PF21373">
    <property type="entry name" value="ZNHIT3_C"/>
    <property type="match status" value="1"/>
</dbReference>
<name>A0ABM1A0Z1_APLCA</name>
<dbReference type="PROSITE" id="PS51083">
    <property type="entry name" value="ZF_HIT"/>
    <property type="match status" value="1"/>
</dbReference>
<dbReference type="Proteomes" id="UP000694888">
    <property type="component" value="Unplaced"/>
</dbReference>
<keyword evidence="1" id="KW-0862">Zinc</keyword>
<dbReference type="CDD" id="cd23024">
    <property type="entry name" value="zf-HIT_ZNHIT2-3"/>
    <property type="match status" value="1"/>
</dbReference>
<sequence>MPACIVCSTEAPKYRCPQCLEQYCSVKCCKGHKELCQKQPKEQPNHQAQIAIPSEDTDGLPPNPRRVKLSGNDAFEDDAENEDKVSEILLQQLGKSEELKSTLCNPHLRAIMENLVNSDQPGRALSLAMQEPIFKEFADVCLSLVDRDNPNLEPEVVS</sequence>